<gene>
    <name evidence="1" type="ORF">L2E82_02066</name>
</gene>
<protein>
    <submittedName>
        <fullName evidence="1">Uncharacterized protein</fullName>
    </submittedName>
</protein>
<organism evidence="1 2">
    <name type="scientific">Cichorium intybus</name>
    <name type="common">Chicory</name>
    <dbReference type="NCBI Taxonomy" id="13427"/>
    <lineage>
        <taxon>Eukaryota</taxon>
        <taxon>Viridiplantae</taxon>
        <taxon>Streptophyta</taxon>
        <taxon>Embryophyta</taxon>
        <taxon>Tracheophyta</taxon>
        <taxon>Spermatophyta</taxon>
        <taxon>Magnoliopsida</taxon>
        <taxon>eudicotyledons</taxon>
        <taxon>Gunneridae</taxon>
        <taxon>Pentapetalae</taxon>
        <taxon>asterids</taxon>
        <taxon>campanulids</taxon>
        <taxon>Asterales</taxon>
        <taxon>Asteraceae</taxon>
        <taxon>Cichorioideae</taxon>
        <taxon>Cichorieae</taxon>
        <taxon>Cichoriinae</taxon>
        <taxon>Cichorium</taxon>
    </lineage>
</organism>
<evidence type="ECO:0000313" key="1">
    <source>
        <dbReference type="EMBL" id="KAI3789274.1"/>
    </source>
</evidence>
<dbReference type="EMBL" id="CM042009">
    <property type="protein sequence ID" value="KAI3789274.1"/>
    <property type="molecule type" value="Genomic_DNA"/>
</dbReference>
<keyword evidence="2" id="KW-1185">Reference proteome</keyword>
<reference evidence="2" key="1">
    <citation type="journal article" date="2022" name="Mol. Ecol. Resour.">
        <title>The genomes of chicory, endive, great burdock and yacon provide insights into Asteraceae palaeo-polyploidization history and plant inulin production.</title>
        <authorList>
            <person name="Fan W."/>
            <person name="Wang S."/>
            <person name="Wang H."/>
            <person name="Wang A."/>
            <person name="Jiang F."/>
            <person name="Liu H."/>
            <person name="Zhao H."/>
            <person name="Xu D."/>
            <person name="Zhang Y."/>
        </authorList>
    </citation>
    <scope>NUCLEOTIDE SEQUENCE [LARGE SCALE GENOMIC DNA]</scope>
    <source>
        <strain evidence="2">cv. Punajuju</strain>
    </source>
</reference>
<proteinExistence type="predicted"/>
<sequence length="161" mass="18216">MGKTSSKKDESKHADRKFEKKLEFYNKVRETVALGAQKTIKKKKKLRPREKKLKAYNLSSLAEFLPDIEPSKQATPSDFKVTSKSRQKLVMKESNQLKTVLNDPVFKADPLAALHQHLQSTQPVIEKPARKRENGKKGKSNKNKNKKKGSKAPSGGQSMEE</sequence>
<accession>A0ACB9H0Q7</accession>
<name>A0ACB9H0Q7_CICIN</name>
<comment type="caution">
    <text evidence="1">The sequence shown here is derived from an EMBL/GenBank/DDBJ whole genome shotgun (WGS) entry which is preliminary data.</text>
</comment>
<reference evidence="1 2" key="2">
    <citation type="journal article" date="2022" name="Mol. Ecol. Resour.">
        <title>The genomes of chicory, endive, great burdock and yacon provide insights into Asteraceae paleo-polyploidization history and plant inulin production.</title>
        <authorList>
            <person name="Fan W."/>
            <person name="Wang S."/>
            <person name="Wang H."/>
            <person name="Wang A."/>
            <person name="Jiang F."/>
            <person name="Liu H."/>
            <person name="Zhao H."/>
            <person name="Xu D."/>
            <person name="Zhang Y."/>
        </authorList>
    </citation>
    <scope>NUCLEOTIDE SEQUENCE [LARGE SCALE GENOMIC DNA]</scope>
    <source>
        <strain evidence="2">cv. Punajuju</strain>
        <tissue evidence="1">Leaves</tissue>
    </source>
</reference>
<dbReference type="Proteomes" id="UP001055811">
    <property type="component" value="Linkage Group LG01"/>
</dbReference>
<evidence type="ECO:0000313" key="2">
    <source>
        <dbReference type="Proteomes" id="UP001055811"/>
    </source>
</evidence>